<comment type="subcellular location">
    <subcellularLocation>
        <location evidence="1">Cell envelope</location>
    </subcellularLocation>
</comment>
<dbReference type="GO" id="GO:0016020">
    <property type="term" value="C:membrane"/>
    <property type="evidence" value="ECO:0007669"/>
    <property type="project" value="InterPro"/>
</dbReference>
<dbReference type="EMBL" id="CP130612">
    <property type="protein sequence ID" value="WKW13150.1"/>
    <property type="molecule type" value="Genomic_DNA"/>
</dbReference>
<protein>
    <recommendedName>
        <fullName evidence="5">Cytochrome oxidase subunit II copper A binding domain-containing protein</fullName>
    </recommendedName>
</protein>
<evidence type="ECO:0000313" key="7">
    <source>
        <dbReference type="EMBL" id="WKW16057.1"/>
    </source>
</evidence>
<organism evidence="6">
    <name type="scientific">Pseudogemmatithrix spongiicola</name>
    <dbReference type="NCBI Taxonomy" id="3062599"/>
    <lineage>
        <taxon>Bacteria</taxon>
        <taxon>Pseudomonadati</taxon>
        <taxon>Gemmatimonadota</taxon>
        <taxon>Gemmatimonadia</taxon>
        <taxon>Gemmatimonadales</taxon>
        <taxon>Gemmatimonadaceae</taxon>
        <taxon>Pseudogemmatithrix</taxon>
    </lineage>
</organism>
<dbReference type="RefSeq" id="WP_367886012.1">
    <property type="nucleotide sequence ID" value="NZ_CP130612.1"/>
</dbReference>
<keyword evidence="4" id="KW-0472">Membrane</keyword>
<dbReference type="InterPro" id="IPR001505">
    <property type="entry name" value="Copper_CuA"/>
</dbReference>
<dbReference type="Gene3D" id="2.60.40.420">
    <property type="entry name" value="Cupredoxins - blue copper proteins"/>
    <property type="match status" value="1"/>
</dbReference>
<dbReference type="GO" id="GO:0030313">
    <property type="term" value="C:cell envelope"/>
    <property type="evidence" value="ECO:0007669"/>
    <property type="project" value="UniProtKB-SubCell"/>
</dbReference>
<evidence type="ECO:0000259" key="5">
    <source>
        <dbReference type="PROSITE" id="PS50857"/>
    </source>
</evidence>
<feature type="domain" description="Cytochrome oxidase subunit II copper A binding" evidence="5">
    <location>
        <begin position="92"/>
        <end position="192"/>
    </location>
</feature>
<evidence type="ECO:0000313" key="6">
    <source>
        <dbReference type="EMBL" id="WKW13150.1"/>
    </source>
</evidence>
<proteinExistence type="predicted"/>
<dbReference type="KEGG" id="pspc:Strain318_002465"/>
<dbReference type="SUPFAM" id="SSF49503">
    <property type="entry name" value="Cupredoxins"/>
    <property type="match status" value="1"/>
</dbReference>
<evidence type="ECO:0000256" key="2">
    <source>
        <dbReference type="ARBA" id="ARBA00022723"/>
    </source>
</evidence>
<evidence type="ECO:0000256" key="3">
    <source>
        <dbReference type="ARBA" id="ARBA00023008"/>
    </source>
</evidence>
<dbReference type="GO" id="GO:0004129">
    <property type="term" value="F:cytochrome-c oxidase activity"/>
    <property type="evidence" value="ECO:0007669"/>
    <property type="project" value="InterPro"/>
</dbReference>
<evidence type="ECO:0000256" key="4">
    <source>
        <dbReference type="SAM" id="Phobius"/>
    </source>
</evidence>
<gene>
    <name evidence="6" type="ORF">Strain138_002465</name>
    <name evidence="7" type="ORF">Strain318_002465</name>
</gene>
<dbReference type="Proteomes" id="UP001229955">
    <property type="component" value="Chromosome"/>
</dbReference>
<dbReference type="InterPro" id="IPR051403">
    <property type="entry name" value="NosZ/Cyto_c_oxidase_sub2"/>
</dbReference>
<dbReference type="PANTHER" id="PTHR42838:SF2">
    <property type="entry name" value="NITROUS-OXIDE REDUCTASE"/>
    <property type="match status" value="1"/>
</dbReference>
<dbReference type="PROSITE" id="PS00078">
    <property type="entry name" value="COX2"/>
    <property type="match status" value="1"/>
</dbReference>
<dbReference type="GO" id="GO:0005507">
    <property type="term" value="F:copper ion binding"/>
    <property type="evidence" value="ECO:0007669"/>
    <property type="project" value="InterPro"/>
</dbReference>
<accession>A0AA49JVY4</accession>
<keyword evidence="8" id="KW-1185">Reference proteome</keyword>
<dbReference type="PROSITE" id="PS50857">
    <property type="entry name" value="COX2_CUA"/>
    <property type="match status" value="1"/>
</dbReference>
<dbReference type="PANTHER" id="PTHR42838">
    <property type="entry name" value="CYTOCHROME C OXIDASE SUBUNIT II"/>
    <property type="match status" value="1"/>
</dbReference>
<sequence length="201" mass="22519">MLTKVHTGLDPVPGVWWKPAHKSEKIWVGIAFVWCMILFAMMPLWHWKGGQNPSGIRRKVDPQAFYARTVAFAAQHQIGDDRGVPIVAPPPGSDIYLTAMAYQWYPILQLEKDKEYTLHLSALDVNHGFSLYPLNVNFQVIPGYDYGLRVTPTASGDFRIICNEFCGIGHHTMVGRMIVVDEQGAVVADNESASVHGEDRK</sequence>
<keyword evidence="4" id="KW-1133">Transmembrane helix</keyword>
<keyword evidence="3" id="KW-0186">Copper</keyword>
<reference evidence="6" key="1">
    <citation type="submission" date="2023-07" db="EMBL/GenBank/DDBJ databases">
        <authorList>
            <person name="Haufschild T."/>
            <person name="Kallscheuer N."/>
            <person name="Hammer J."/>
            <person name="Kohn T."/>
            <person name="Kabuu M."/>
            <person name="Jogler M."/>
            <person name="Wohfarth N."/>
            <person name="Heuer A."/>
            <person name="Rohde M."/>
            <person name="van Teeseling M.C.F."/>
            <person name="Jogler C."/>
        </authorList>
    </citation>
    <scope>NUCLEOTIDE SEQUENCE</scope>
    <source>
        <strain evidence="6">Strain 138</strain>
        <strain evidence="7">Strain 318</strain>
    </source>
</reference>
<evidence type="ECO:0000256" key="1">
    <source>
        <dbReference type="ARBA" id="ARBA00004196"/>
    </source>
</evidence>
<evidence type="ECO:0000313" key="8">
    <source>
        <dbReference type="Proteomes" id="UP001229955"/>
    </source>
</evidence>
<keyword evidence="2" id="KW-0479">Metal-binding</keyword>
<name>A0AA49JVY4_9BACT</name>
<dbReference type="AlphaFoldDB" id="A0AA49JVY4"/>
<dbReference type="CDD" id="cd13917">
    <property type="entry name" value="CuRO_HCO_II_like_4"/>
    <property type="match status" value="1"/>
</dbReference>
<dbReference type="EMBL" id="CP130613">
    <property type="protein sequence ID" value="WKW16057.1"/>
    <property type="molecule type" value="Genomic_DNA"/>
</dbReference>
<accession>A0AA49K1J4</accession>
<dbReference type="InterPro" id="IPR008972">
    <property type="entry name" value="Cupredoxin"/>
</dbReference>
<keyword evidence="4" id="KW-0812">Transmembrane</keyword>
<dbReference type="InterPro" id="IPR002429">
    <property type="entry name" value="CcO_II-like_C"/>
</dbReference>
<feature type="transmembrane region" description="Helical" evidence="4">
    <location>
        <begin position="26"/>
        <end position="47"/>
    </location>
</feature>